<evidence type="ECO:0000256" key="7">
    <source>
        <dbReference type="ARBA" id="ARBA00023211"/>
    </source>
</evidence>
<evidence type="ECO:0000256" key="6">
    <source>
        <dbReference type="ARBA" id="ARBA00023136"/>
    </source>
</evidence>
<evidence type="ECO:0000256" key="3">
    <source>
        <dbReference type="ARBA" id="ARBA00022692"/>
    </source>
</evidence>
<reference evidence="9 10" key="1">
    <citation type="submission" date="2014-06" db="EMBL/GenBank/DDBJ databases">
        <title>Draft genome sequence of Bacillus gaemokensis JCM 15801 (MCCC 1A00707).</title>
        <authorList>
            <person name="Lai Q."/>
            <person name="Liu Y."/>
            <person name="Shao Z."/>
        </authorList>
    </citation>
    <scope>NUCLEOTIDE SEQUENCE [LARGE SCALE GENOMIC DNA]</scope>
    <source>
        <strain evidence="9 10">JCM 15801</strain>
    </source>
</reference>
<evidence type="ECO:0000313" key="10">
    <source>
        <dbReference type="Proteomes" id="UP000027778"/>
    </source>
</evidence>
<evidence type="ECO:0000256" key="2">
    <source>
        <dbReference type="ARBA" id="ARBA00022475"/>
    </source>
</evidence>
<organism evidence="9 10">
    <name type="scientific">Bacillus gaemokensis</name>
    <dbReference type="NCBI Taxonomy" id="574375"/>
    <lineage>
        <taxon>Bacteria</taxon>
        <taxon>Bacillati</taxon>
        <taxon>Bacillota</taxon>
        <taxon>Bacilli</taxon>
        <taxon>Bacillales</taxon>
        <taxon>Bacillaceae</taxon>
        <taxon>Bacillus</taxon>
        <taxon>Bacillus cereus group</taxon>
    </lineage>
</organism>
<dbReference type="GO" id="GO:0005886">
    <property type="term" value="C:plasma membrane"/>
    <property type="evidence" value="ECO:0007669"/>
    <property type="project" value="UniProtKB-SubCell"/>
</dbReference>
<feature type="transmembrane region" description="Helical" evidence="8">
    <location>
        <begin position="37"/>
        <end position="58"/>
    </location>
</feature>
<proteinExistence type="inferred from homology"/>
<feature type="transmembrane region" description="Helical" evidence="8">
    <location>
        <begin position="131"/>
        <end position="152"/>
    </location>
</feature>
<evidence type="ECO:0000256" key="8">
    <source>
        <dbReference type="HAMAP-Rule" id="MF_01521"/>
    </source>
</evidence>
<keyword evidence="1 8" id="KW-0813">Transport</keyword>
<keyword evidence="5 8" id="KW-0406">Ion transport</keyword>
<keyword evidence="3 8" id="KW-0812">Transmembrane</keyword>
<dbReference type="PANTHER" id="PTHR35529">
    <property type="entry name" value="MANGANESE EFFLUX PUMP MNTP-RELATED"/>
    <property type="match status" value="1"/>
</dbReference>
<accession>A0A073KG75</accession>
<feature type="transmembrane region" description="Helical" evidence="8">
    <location>
        <begin position="70"/>
        <end position="91"/>
    </location>
</feature>
<keyword evidence="4 8" id="KW-1133">Transmembrane helix</keyword>
<dbReference type="HAMAP" id="MF_01521">
    <property type="entry name" value="MntP_pump"/>
    <property type="match status" value="1"/>
</dbReference>
<keyword evidence="10" id="KW-1185">Reference proteome</keyword>
<gene>
    <name evidence="8" type="primary">mntP</name>
    <name evidence="9" type="ORF">BAGA_12890</name>
</gene>
<evidence type="ECO:0000256" key="1">
    <source>
        <dbReference type="ARBA" id="ARBA00022448"/>
    </source>
</evidence>
<comment type="caution">
    <text evidence="9">The sequence shown here is derived from an EMBL/GenBank/DDBJ whole genome shotgun (WGS) entry which is preliminary data.</text>
</comment>
<dbReference type="Proteomes" id="UP000027778">
    <property type="component" value="Unassembled WGS sequence"/>
</dbReference>
<protein>
    <recommendedName>
        <fullName evidence="8">Putative manganese efflux pump MntP</fullName>
    </recommendedName>
</protein>
<comment type="subcellular location">
    <subcellularLocation>
        <location evidence="8">Cell membrane</location>
        <topology evidence="8">Multi-pass membrane protein</topology>
    </subcellularLocation>
</comment>
<dbReference type="GO" id="GO:0005384">
    <property type="term" value="F:manganese ion transmembrane transporter activity"/>
    <property type="evidence" value="ECO:0007669"/>
    <property type="project" value="UniProtKB-UniRule"/>
</dbReference>
<dbReference type="eggNOG" id="COG1971">
    <property type="taxonomic scope" value="Bacteria"/>
</dbReference>
<dbReference type="EMBL" id="JOTM01000002">
    <property type="protein sequence ID" value="KEK25501.1"/>
    <property type="molecule type" value="Genomic_DNA"/>
</dbReference>
<dbReference type="AlphaFoldDB" id="A0A073KG75"/>
<dbReference type="InterPro" id="IPR022929">
    <property type="entry name" value="Put_MntP"/>
</dbReference>
<comment type="similarity">
    <text evidence="8">Belongs to the MntP (TC 9.B.29) family.</text>
</comment>
<feature type="transmembrane region" description="Helical" evidence="8">
    <location>
        <begin position="6"/>
        <end position="25"/>
    </location>
</feature>
<keyword evidence="6 8" id="KW-0472">Membrane</keyword>
<dbReference type="STRING" id="574375.AZF08_06495"/>
<dbReference type="RefSeq" id="WP_033673356.1">
    <property type="nucleotide sequence ID" value="NZ_JOTM01000002.1"/>
</dbReference>
<keyword evidence="2 8" id="KW-1003">Cell membrane</keyword>
<evidence type="ECO:0000256" key="4">
    <source>
        <dbReference type="ARBA" id="ARBA00022989"/>
    </source>
</evidence>
<evidence type="ECO:0000256" key="5">
    <source>
        <dbReference type="ARBA" id="ARBA00023065"/>
    </source>
</evidence>
<sequence length="182" mass="19591">MTFEQLVPLIIMAFALGMDAFSVSLGMGMVTLRMRQIFYIGVTIGVFHIIMPFLGMVLGRLLSEKFGQVATIAGAILLIGLGFYIMYSSILESEETRSTPVGISLLVFAFSVSIDSFSVGLSLGIYGAQMVLTIVLFGVVSMILAWSGLLIGRHAKRMLGTYGEVFGGIILVGFGICLLFPL</sequence>
<evidence type="ECO:0000313" key="9">
    <source>
        <dbReference type="EMBL" id="KEK25501.1"/>
    </source>
</evidence>
<name>A0A073KG75_9BACI</name>
<comment type="function">
    <text evidence="8">Probably functions as a manganese efflux pump.</text>
</comment>
<feature type="transmembrane region" description="Helical" evidence="8">
    <location>
        <begin position="103"/>
        <end position="125"/>
    </location>
</feature>
<dbReference type="PANTHER" id="PTHR35529:SF1">
    <property type="entry name" value="MANGANESE EFFLUX PUMP MNTP-RELATED"/>
    <property type="match status" value="1"/>
</dbReference>
<dbReference type="Pfam" id="PF02659">
    <property type="entry name" value="Mntp"/>
    <property type="match status" value="1"/>
</dbReference>
<dbReference type="OrthoDB" id="1679700at2"/>
<dbReference type="InterPro" id="IPR003810">
    <property type="entry name" value="Mntp/YtaF"/>
</dbReference>
<keyword evidence="7 8" id="KW-0464">Manganese</keyword>
<feature type="transmembrane region" description="Helical" evidence="8">
    <location>
        <begin position="159"/>
        <end position="181"/>
    </location>
</feature>